<dbReference type="GO" id="GO:0000164">
    <property type="term" value="C:protein phosphatase type 1 complex"/>
    <property type="evidence" value="ECO:0007669"/>
    <property type="project" value="TreeGrafter"/>
</dbReference>
<sequence length="280" mass="33313">MSFYNKRIVLKRSIPYQPIYKQDNKKKSVRFNPDLEQTIYFYKTQPPKAIHIKDVIRAEDYTMTQINWPNKTRLLLYNDNKIRMEQIQLTDGDYQDIEKNQFMMEGRCRALNISYQKTVSVRYTFDLWSTYHETVSVFKESIASTSNTWDRFTFTIPIQASNQVQTIYFALRYTVDGQEYWDNNNGLNYQIIITPPPLPLHEKEKEQQQKIKKLSKRYDFSHSYYSPPPSPPITPTELPLYTPFQDNKTELSYTDFVNKYCFYNSHSSLIYSTSPSAVFT</sequence>
<protein>
    <recommendedName>
        <fullName evidence="1">CBM21 domain-containing protein</fullName>
    </recommendedName>
</protein>
<dbReference type="EMBL" id="KV921923">
    <property type="protein sequence ID" value="ORE06414.1"/>
    <property type="molecule type" value="Genomic_DNA"/>
</dbReference>
<dbReference type="GO" id="GO:0008157">
    <property type="term" value="F:protein phosphatase 1 binding"/>
    <property type="evidence" value="ECO:0007669"/>
    <property type="project" value="TreeGrafter"/>
</dbReference>
<organism evidence="2">
    <name type="scientific">Rhizopus microsporus var. microsporus</name>
    <dbReference type="NCBI Taxonomy" id="86635"/>
    <lineage>
        <taxon>Eukaryota</taxon>
        <taxon>Fungi</taxon>
        <taxon>Fungi incertae sedis</taxon>
        <taxon>Mucoromycota</taxon>
        <taxon>Mucoromycotina</taxon>
        <taxon>Mucoromycetes</taxon>
        <taxon>Mucorales</taxon>
        <taxon>Mucorineae</taxon>
        <taxon>Rhizopodaceae</taxon>
        <taxon>Rhizopus</taxon>
    </lineage>
</organism>
<dbReference type="Proteomes" id="UP000242414">
    <property type="component" value="Unassembled WGS sequence"/>
</dbReference>
<gene>
    <name evidence="2" type="ORF">BCV72DRAFT_124099</name>
</gene>
<proteinExistence type="predicted"/>
<feature type="domain" description="CBM21" evidence="1">
    <location>
        <begin position="79"/>
        <end position="192"/>
    </location>
</feature>
<dbReference type="Pfam" id="PF03370">
    <property type="entry name" value="CBM_21"/>
    <property type="match status" value="1"/>
</dbReference>
<dbReference type="OrthoDB" id="1881at2759"/>
<dbReference type="PANTHER" id="PTHR12307">
    <property type="entry name" value="PROTEIN PHOSPHATASE 1 REGULATORY SUBUNIT"/>
    <property type="match status" value="1"/>
</dbReference>
<evidence type="ECO:0000313" key="2">
    <source>
        <dbReference type="EMBL" id="ORE06414.1"/>
    </source>
</evidence>
<evidence type="ECO:0000259" key="1">
    <source>
        <dbReference type="PROSITE" id="PS51159"/>
    </source>
</evidence>
<dbReference type="InterPro" id="IPR050782">
    <property type="entry name" value="PP1_regulatory_subunit_3"/>
</dbReference>
<accession>A0A1X0R345</accession>
<dbReference type="PROSITE" id="PS51159">
    <property type="entry name" value="CBM21"/>
    <property type="match status" value="1"/>
</dbReference>
<dbReference type="PANTHER" id="PTHR12307:SF36">
    <property type="entry name" value="GLYCOGEN-BINDING SUBUNIT 76A"/>
    <property type="match status" value="1"/>
</dbReference>
<dbReference type="InterPro" id="IPR038175">
    <property type="entry name" value="CBM21_dom_sf"/>
</dbReference>
<dbReference type="GO" id="GO:2001069">
    <property type="term" value="F:glycogen binding"/>
    <property type="evidence" value="ECO:0007669"/>
    <property type="project" value="TreeGrafter"/>
</dbReference>
<dbReference type="VEuPathDB" id="FungiDB:BCV72DRAFT_124099"/>
<reference evidence="2" key="1">
    <citation type="journal article" date="2016" name="Proc. Natl. Acad. Sci. U.S.A.">
        <title>Lipid metabolic changes in an early divergent fungus govern the establishment of a mutualistic symbiosis with endobacteria.</title>
        <authorList>
            <person name="Lastovetsky O.A."/>
            <person name="Gaspar M.L."/>
            <person name="Mondo S.J."/>
            <person name="LaButti K.M."/>
            <person name="Sandor L."/>
            <person name="Grigoriev I.V."/>
            <person name="Henry S.A."/>
            <person name="Pawlowska T.E."/>
        </authorList>
    </citation>
    <scope>NUCLEOTIDE SEQUENCE [LARGE SCALE GENOMIC DNA]</scope>
    <source>
        <strain evidence="2">ATCC 52814</strain>
    </source>
</reference>
<dbReference type="Gene3D" id="2.60.40.2440">
    <property type="entry name" value="Carbohydrate binding type-21 domain"/>
    <property type="match status" value="1"/>
</dbReference>
<dbReference type="GO" id="GO:0005979">
    <property type="term" value="P:regulation of glycogen biosynthetic process"/>
    <property type="evidence" value="ECO:0007669"/>
    <property type="project" value="TreeGrafter"/>
</dbReference>
<dbReference type="AlphaFoldDB" id="A0A1X0R345"/>
<dbReference type="InterPro" id="IPR005036">
    <property type="entry name" value="CBM21_dom"/>
</dbReference>
<name>A0A1X0R345_RHIZD</name>